<dbReference type="STRING" id="99883.ENSTNIP00000006605"/>
<dbReference type="GeneTree" id="ENSGT01050000244948"/>
<evidence type="ECO:0000256" key="7">
    <source>
        <dbReference type="SAM" id="MobiDB-lite"/>
    </source>
</evidence>
<dbReference type="PANTHER" id="PTHR19957">
    <property type="entry name" value="SYNTAXIN"/>
    <property type="match status" value="1"/>
</dbReference>
<dbReference type="AlphaFoldDB" id="H3CED1"/>
<dbReference type="InParanoid" id="H3CED1"/>
<dbReference type="Ensembl" id="ENSTNIT00000006756.1">
    <property type="protein sequence ID" value="ENSTNIP00000006605.1"/>
    <property type="gene ID" value="ENSTNIG00000003996.1"/>
</dbReference>
<dbReference type="InterPro" id="IPR045242">
    <property type="entry name" value="Syntaxin"/>
</dbReference>
<protein>
    <submittedName>
        <fullName evidence="9">Syntaxin 19</fullName>
    </submittedName>
</protein>
<evidence type="ECO:0000256" key="1">
    <source>
        <dbReference type="ARBA" id="ARBA00004184"/>
    </source>
</evidence>
<dbReference type="Pfam" id="PF00804">
    <property type="entry name" value="Syntaxin"/>
    <property type="match status" value="1"/>
</dbReference>
<dbReference type="GO" id="GO:0000149">
    <property type="term" value="F:SNARE binding"/>
    <property type="evidence" value="ECO:0007669"/>
    <property type="project" value="TreeGrafter"/>
</dbReference>
<proteinExistence type="inferred from homology"/>
<evidence type="ECO:0000256" key="3">
    <source>
        <dbReference type="ARBA" id="ARBA00022448"/>
    </source>
</evidence>
<dbReference type="InterPro" id="IPR006011">
    <property type="entry name" value="Syntaxin_N"/>
</dbReference>
<keyword evidence="4 6" id="KW-0175">Coiled coil</keyword>
<reference evidence="9" key="2">
    <citation type="submission" date="2025-08" db="UniProtKB">
        <authorList>
            <consortium name="Ensembl"/>
        </authorList>
    </citation>
    <scope>IDENTIFICATION</scope>
</reference>
<dbReference type="GO" id="GO:0048787">
    <property type="term" value="C:presynaptic active zone membrane"/>
    <property type="evidence" value="ECO:0007669"/>
    <property type="project" value="TreeGrafter"/>
</dbReference>
<dbReference type="OMA" id="CKAICCW"/>
<dbReference type="GO" id="GO:0006886">
    <property type="term" value="P:intracellular protein transport"/>
    <property type="evidence" value="ECO:0007669"/>
    <property type="project" value="TreeGrafter"/>
</dbReference>
<dbReference type="CDD" id="cd15879">
    <property type="entry name" value="SNARE_syntaxin19"/>
    <property type="match status" value="1"/>
</dbReference>
<sequence length="299" mass="34688">MRDRLEELQKKSQEFSDAASEDVIPVSEEPEDDNPVVGVMTQQAVVFEVEPVIDNFLSEAQNIRGDITALEIEVLKFNEQQKTLVATMRRFSVIKKESSVTRDIKLQAESLQRRLDALSKQVHSTEEQHGPAAVTTRIQRCQYAALKRKFQQVILEYNERLLTKQECKHFIIRQLEVSGRETTEEEVNEMMATGKWEVFNENLLMTPESTAQLSEIEQRHKELLSLENSMKELHDLFVEIFMLVEEQGMFIDHIQVNVEGTQDYVDASNEKFKLAARYKKKNPLRQLCCCCCPPWRCCL</sequence>
<evidence type="ECO:0000256" key="5">
    <source>
        <dbReference type="ARBA" id="ARBA00023136"/>
    </source>
</evidence>
<dbReference type="PANTHER" id="PTHR19957:SF29">
    <property type="entry name" value="SYNTAXIN-19"/>
    <property type="match status" value="1"/>
</dbReference>
<feature type="domain" description="T-SNARE coiled-coil homology" evidence="8">
    <location>
        <begin position="213"/>
        <end position="275"/>
    </location>
</feature>
<dbReference type="SMART" id="SM00397">
    <property type="entry name" value="t_SNARE"/>
    <property type="match status" value="1"/>
</dbReference>
<comment type="similarity">
    <text evidence="2">Belongs to the syntaxin family.</text>
</comment>
<dbReference type="FunFam" id="1.20.5.110:FF:000022">
    <property type="entry name" value="Syntaxin 19"/>
    <property type="match status" value="1"/>
</dbReference>
<keyword evidence="5" id="KW-0472">Membrane</keyword>
<reference evidence="9" key="3">
    <citation type="submission" date="2025-09" db="UniProtKB">
        <authorList>
            <consortium name="Ensembl"/>
        </authorList>
    </citation>
    <scope>IDENTIFICATION</scope>
</reference>
<dbReference type="Gene3D" id="1.20.58.70">
    <property type="match status" value="1"/>
</dbReference>
<feature type="region of interest" description="Disordered" evidence="7">
    <location>
        <begin position="1"/>
        <end position="34"/>
    </location>
</feature>
<dbReference type="GO" id="GO:0005484">
    <property type="term" value="F:SNAP receptor activity"/>
    <property type="evidence" value="ECO:0007669"/>
    <property type="project" value="TreeGrafter"/>
</dbReference>
<dbReference type="SMART" id="SM00503">
    <property type="entry name" value="SynN"/>
    <property type="match status" value="1"/>
</dbReference>
<feature type="coiled-coil region" evidence="6">
    <location>
        <begin position="101"/>
        <end position="128"/>
    </location>
</feature>
<dbReference type="InterPro" id="IPR000727">
    <property type="entry name" value="T_SNARE_dom"/>
</dbReference>
<dbReference type="Proteomes" id="UP000007303">
    <property type="component" value="Unassembled WGS sequence"/>
</dbReference>
<evidence type="ECO:0000256" key="4">
    <source>
        <dbReference type="ARBA" id="ARBA00023054"/>
    </source>
</evidence>
<evidence type="ECO:0000313" key="10">
    <source>
        <dbReference type="Proteomes" id="UP000007303"/>
    </source>
</evidence>
<dbReference type="GO" id="GO:0048278">
    <property type="term" value="P:vesicle docking"/>
    <property type="evidence" value="ECO:0007669"/>
    <property type="project" value="TreeGrafter"/>
</dbReference>
<evidence type="ECO:0000313" key="9">
    <source>
        <dbReference type="Ensembl" id="ENSTNIP00000006605.1"/>
    </source>
</evidence>
<keyword evidence="3" id="KW-0813">Transport</keyword>
<comment type="subcellular location">
    <subcellularLocation>
        <location evidence="1">Endomembrane system</location>
        <topology evidence="1">Peripheral membrane protein</topology>
    </subcellularLocation>
</comment>
<dbReference type="Gene3D" id="1.20.5.110">
    <property type="match status" value="1"/>
</dbReference>
<feature type="compositionally biased region" description="Basic and acidic residues" evidence="7">
    <location>
        <begin position="1"/>
        <end position="14"/>
    </location>
</feature>
<evidence type="ECO:0000256" key="2">
    <source>
        <dbReference type="ARBA" id="ARBA00009063"/>
    </source>
</evidence>
<dbReference type="PROSITE" id="PS50192">
    <property type="entry name" value="T_SNARE"/>
    <property type="match status" value="1"/>
</dbReference>
<reference evidence="10" key="1">
    <citation type="journal article" date="2004" name="Nature">
        <title>Genome duplication in the teleost fish Tetraodon nigroviridis reveals the early vertebrate proto-karyotype.</title>
        <authorList>
            <person name="Jaillon O."/>
            <person name="Aury J.-M."/>
            <person name="Brunet F."/>
            <person name="Petit J.-L."/>
            <person name="Stange-Thomann N."/>
            <person name="Mauceli E."/>
            <person name="Bouneau L."/>
            <person name="Fischer C."/>
            <person name="Ozouf-Costaz C."/>
            <person name="Bernot A."/>
            <person name="Nicaud S."/>
            <person name="Jaffe D."/>
            <person name="Fisher S."/>
            <person name="Lutfalla G."/>
            <person name="Dossat C."/>
            <person name="Segurens B."/>
            <person name="Dasilva C."/>
            <person name="Salanoubat M."/>
            <person name="Levy M."/>
            <person name="Boudet N."/>
            <person name="Castellano S."/>
            <person name="Anthouard V."/>
            <person name="Jubin C."/>
            <person name="Castelli V."/>
            <person name="Katinka M."/>
            <person name="Vacherie B."/>
            <person name="Biemont C."/>
            <person name="Skalli Z."/>
            <person name="Cattolico L."/>
            <person name="Poulain J."/>
            <person name="De Berardinis V."/>
            <person name="Cruaud C."/>
            <person name="Duprat S."/>
            <person name="Brottier P."/>
            <person name="Coutanceau J.-P."/>
            <person name="Gouzy J."/>
            <person name="Parra G."/>
            <person name="Lardier G."/>
            <person name="Chapple C."/>
            <person name="McKernan K.J."/>
            <person name="McEwan P."/>
            <person name="Bosak S."/>
            <person name="Kellis M."/>
            <person name="Volff J.-N."/>
            <person name="Guigo R."/>
            <person name="Zody M.C."/>
            <person name="Mesirov J."/>
            <person name="Lindblad-Toh K."/>
            <person name="Birren B."/>
            <person name="Nusbaum C."/>
            <person name="Kahn D."/>
            <person name="Robinson-Rechavi M."/>
            <person name="Laudet V."/>
            <person name="Schachter V."/>
            <person name="Quetier F."/>
            <person name="Saurin W."/>
            <person name="Scarpelli C."/>
            <person name="Wincker P."/>
            <person name="Lander E.S."/>
            <person name="Weissenbach J."/>
            <person name="Roest Crollius H."/>
        </authorList>
    </citation>
    <scope>NUCLEOTIDE SEQUENCE [LARGE SCALE GENOMIC DNA]</scope>
</reference>
<name>H3CED1_TETNG</name>
<accession>H3CED1</accession>
<evidence type="ECO:0000256" key="6">
    <source>
        <dbReference type="SAM" id="Coils"/>
    </source>
</evidence>
<dbReference type="GO" id="GO:0008021">
    <property type="term" value="C:synaptic vesicle"/>
    <property type="evidence" value="ECO:0007669"/>
    <property type="project" value="TreeGrafter"/>
</dbReference>
<dbReference type="CDD" id="cd00179">
    <property type="entry name" value="SynN"/>
    <property type="match status" value="1"/>
</dbReference>
<dbReference type="SUPFAM" id="SSF47661">
    <property type="entry name" value="t-snare proteins"/>
    <property type="match status" value="1"/>
</dbReference>
<dbReference type="InterPro" id="IPR010989">
    <property type="entry name" value="SNARE"/>
</dbReference>
<organism evidence="9 10">
    <name type="scientific">Tetraodon nigroviridis</name>
    <name type="common">Spotted green pufferfish</name>
    <name type="synonym">Chelonodon nigroviridis</name>
    <dbReference type="NCBI Taxonomy" id="99883"/>
    <lineage>
        <taxon>Eukaryota</taxon>
        <taxon>Metazoa</taxon>
        <taxon>Chordata</taxon>
        <taxon>Craniata</taxon>
        <taxon>Vertebrata</taxon>
        <taxon>Euteleostomi</taxon>
        <taxon>Actinopterygii</taxon>
        <taxon>Neopterygii</taxon>
        <taxon>Teleostei</taxon>
        <taxon>Neoteleostei</taxon>
        <taxon>Acanthomorphata</taxon>
        <taxon>Eupercaria</taxon>
        <taxon>Tetraodontiformes</taxon>
        <taxon>Tetradontoidea</taxon>
        <taxon>Tetraodontidae</taxon>
        <taxon>Tetraodon</taxon>
    </lineage>
</organism>
<dbReference type="GO" id="GO:0031629">
    <property type="term" value="P:synaptic vesicle fusion to presynaptic active zone membrane"/>
    <property type="evidence" value="ECO:0007669"/>
    <property type="project" value="TreeGrafter"/>
</dbReference>
<evidence type="ECO:0000259" key="8">
    <source>
        <dbReference type="PROSITE" id="PS50192"/>
    </source>
</evidence>
<dbReference type="HOGENOM" id="CLU_042423_2_0_1"/>
<dbReference type="GO" id="GO:0031201">
    <property type="term" value="C:SNARE complex"/>
    <property type="evidence" value="ECO:0007669"/>
    <property type="project" value="TreeGrafter"/>
</dbReference>
<keyword evidence="10" id="KW-1185">Reference proteome</keyword>